<proteinExistence type="predicted"/>
<reference evidence="2" key="1">
    <citation type="journal article" date="2019" name="Sci. Rep.">
        <title>Draft genome of Tanacetum cinerariifolium, the natural source of mosquito coil.</title>
        <authorList>
            <person name="Yamashiro T."/>
            <person name="Shiraishi A."/>
            <person name="Satake H."/>
            <person name="Nakayama K."/>
        </authorList>
    </citation>
    <scope>NUCLEOTIDE SEQUENCE</scope>
</reference>
<evidence type="ECO:0000313" key="2">
    <source>
        <dbReference type="EMBL" id="GFC59409.1"/>
    </source>
</evidence>
<evidence type="ECO:0000256" key="1">
    <source>
        <dbReference type="SAM" id="Coils"/>
    </source>
</evidence>
<sequence length="229" mass="26663">ETLKHTLSEHLKEKESLTQKVTLLKNNFQKEESRNIDRKLALEKQALGFQNPCYLKKAQQLKPKLYDGCVIEKSEAIVVPNTEETFMLAEESRSKMIEKQNDPQMIEKKVITKPINYAILNQLSTDFETRFVPQTESSAEQAFWLKFHLASFDMVVKERTTATAIIEGTWGFEHTKACFRDDIIPFVKSLKELFTFFDQCLIDEVTEVQNVFMQMELAVEQHCEEKTKV</sequence>
<accession>A0A699PZS8</accession>
<feature type="coiled-coil region" evidence="1">
    <location>
        <begin position="7"/>
        <end position="34"/>
    </location>
</feature>
<protein>
    <submittedName>
        <fullName evidence="2">Uncharacterized protein</fullName>
    </submittedName>
</protein>
<organism evidence="2">
    <name type="scientific">Tanacetum cinerariifolium</name>
    <name type="common">Dalmatian daisy</name>
    <name type="synonym">Chrysanthemum cinerariifolium</name>
    <dbReference type="NCBI Taxonomy" id="118510"/>
    <lineage>
        <taxon>Eukaryota</taxon>
        <taxon>Viridiplantae</taxon>
        <taxon>Streptophyta</taxon>
        <taxon>Embryophyta</taxon>
        <taxon>Tracheophyta</taxon>
        <taxon>Spermatophyta</taxon>
        <taxon>Magnoliopsida</taxon>
        <taxon>eudicotyledons</taxon>
        <taxon>Gunneridae</taxon>
        <taxon>Pentapetalae</taxon>
        <taxon>asterids</taxon>
        <taxon>campanulids</taxon>
        <taxon>Asterales</taxon>
        <taxon>Asteraceae</taxon>
        <taxon>Asteroideae</taxon>
        <taxon>Anthemideae</taxon>
        <taxon>Anthemidinae</taxon>
        <taxon>Tanacetum</taxon>
    </lineage>
</organism>
<dbReference type="EMBL" id="BKCJ010981501">
    <property type="protein sequence ID" value="GFC59409.1"/>
    <property type="molecule type" value="Genomic_DNA"/>
</dbReference>
<gene>
    <name evidence="2" type="ORF">Tci_831379</name>
</gene>
<name>A0A699PZS8_TANCI</name>
<comment type="caution">
    <text evidence="2">The sequence shown here is derived from an EMBL/GenBank/DDBJ whole genome shotgun (WGS) entry which is preliminary data.</text>
</comment>
<dbReference type="AlphaFoldDB" id="A0A699PZS8"/>
<keyword evidence="1" id="KW-0175">Coiled coil</keyword>
<feature type="non-terminal residue" evidence="2">
    <location>
        <position position="1"/>
    </location>
</feature>